<evidence type="ECO:0000256" key="2">
    <source>
        <dbReference type="ARBA" id="ARBA00023125"/>
    </source>
</evidence>
<dbReference type="SMART" id="SM00342">
    <property type="entry name" value="HTH_ARAC"/>
    <property type="match status" value="1"/>
</dbReference>
<evidence type="ECO:0000259" key="4">
    <source>
        <dbReference type="PROSITE" id="PS01124"/>
    </source>
</evidence>
<dbReference type="Gene3D" id="1.10.10.60">
    <property type="entry name" value="Homeodomain-like"/>
    <property type="match status" value="1"/>
</dbReference>
<keyword evidence="1" id="KW-0805">Transcription regulation</keyword>
<dbReference type="InterPro" id="IPR018060">
    <property type="entry name" value="HTH_AraC"/>
</dbReference>
<protein>
    <submittedName>
        <fullName evidence="5">AraC family transcriptional regulator</fullName>
    </submittedName>
</protein>
<dbReference type="PANTHER" id="PTHR46796:SF6">
    <property type="entry name" value="ARAC SUBFAMILY"/>
    <property type="match status" value="1"/>
</dbReference>
<dbReference type="GO" id="GO:0043565">
    <property type="term" value="F:sequence-specific DNA binding"/>
    <property type="evidence" value="ECO:0007669"/>
    <property type="project" value="InterPro"/>
</dbReference>
<gene>
    <name evidence="5" type="ORF">GCM10010102_11290</name>
</gene>
<keyword evidence="2" id="KW-0238">DNA-binding</keyword>
<dbReference type="InterPro" id="IPR046532">
    <property type="entry name" value="DUF6597"/>
</dbReference>
<dbReference type="InterPro" id="IPR018062">
    <property type="entry name" value="HTH_AraC-typ_CS"/>
</dbReference>
<organism evidence="5 6">
    <name type="scientific">Promicromonospora citrea</name>
    <dbReference type="NCBI Taxonomy" id="43677"/>
    <lineage>
        <taxon>Bacteria</taxon>
        <taxon>Bacillati</taxon>
        <taxon>Actinomycetota</taxon>
        <taxon>Actinomycetes</taxon>
        <taxon>Micrococcales</taxon>
        <taxon>Promicromonosporaceae</taxon>
        <taxon>Promicromonospora</taxon>
    </lineage>
</organism>
<keyword evidence="3" id="KW-0804">Transcription</keyword>
<dbReference type="Pfam" id="PF20240">
    <property type="entry name" value="DUF6597"/>
    <property type="match status" value="1"/>
</dbReference>
<dbReference type="RefSeq" id="WP_189086926.1">
    <property type="nucleotide sequence ID" value="NZ_BMPT01000003.1"/>
</dbReference>
<name>A0A8H9GFG2_9MICO</name>
<reference evidence="5" key="1">
    <citation type="journal article" date="2014" name="Int. J. Syst. Evol. Microbiol.">
        <title>Complete genome sequence of Corynebacterium casei LMG S-19264T (=DSM 44701T), isolated from a smear-ripened cheese.</title>
        <authorList>
            <consortium name="US DOE Joint Genome Institute (JGI-PGF)"/>
            <person name="Walter F."/>
            <person name="Albersmeier A."/>
            <person name="Kalinowski J."/>
            <person name="Ruckert C."/>
        </authorList>
    </citation>
    <scope>NUCLEOTIDE SEQUENCE</scope>
    <source>
        <strain evidence="5">JCM 3051</strain>
    </source>
</reference>
<dbReference type="PROSITE" id="PS01124">
    <property type="entry name" value="HTH_ARAC_FAMILY_2"/>
    <property type="match status" value="1"/>
</dbReference>
<dbReference type="Pfam" id="PF12833">
    <property type="entry name" value="HTH_18"/>
    <property type="match status" value="1"/>
</dbReference>
<reference evidence="5" key="2">
    <citation type="submission" date="2020-09" db="EMBL/GenBank/DDBJ databases">
        <authorList>
            <person name="Sun Q."/>
            <person name="Ohkuma M."/>
        </authorList>
    </citation>
    <scope>NUCLEOTIDE SEQUENCE</scope>
    <source>
        <strain evidence="5">JCM 3051</strain>
    </source>
</reference>
<dbReference type="InterPro" id="IPR009057">
    <property type="entry name" value="Homeodomain-like_sf"/>
</dbReference>
<dbReference type="EMBL" id="BMPT01000003">
    <property type="protein sequence ID" value="GGM17373.1"/>
    <property type="molecule type" value="Genomic_DNA"/>
</dbReference>
<evidence type="ECO:0000313" key="5">
    <source>
        <dbReference type="EMBL" id="GGM17373.1"/>
    </source>
</evidence>
<proteinExistence type="predicted"/>
<keyword evidence="6" id="KW-1185">Reference proteome</keyword>
<dbReference type="GO" id="GO:0003700">
    <property type="term" value="F:DNA-binding transcription factor activity"/>
    <property type="evidence" value="ECO:0007669"/>
    <property type="project" value="InterPro"/>
</dbReference>
<evidence type="ECO:0000256" key="1">
    <source>
        <dbReference type="ARBA" id="ARBA00023015"/>
    </source>
</evidence>
<dbReference type="PANTHER" id="PTHR46796">
    <property type="entry name" value="HTH-TYPE TRANSCRIPTIONAL ACTIVATOR RHAS-RELATED"/>
    <property type="match status" value="1"/>
</dbReference>
<feature type="domain" description="HTH araC/xylS-type" evidence="4">
    <location>
        <begin position="177"/>
        <end position="275"/>
    </location>
</feature>
<dbReference type="Proteomes" id="UP000655589">
    <property type="component" value="Unassembled WGS sequence"/>
</dbReference>
<evidence type="ECO:0000256" key="3">
    <source>
        <dbReference type="ARBA" id="ARBA00023163"/>
    </source>
</evidence>
<dbReference type="PROSITE" id="PS00041">
    <property type="entry name" value="HTH_ARAC_FAMILY_1"/>
    <property type="match status" value="1"/>
</dbReference>
<accession>A0A8H9GFG2</accession>
<dbReference type="AlphaFoldDB" id="A0A8H9GFG2"/>
<dbReference type="InterPro" id="IPR050204">
    <property type="entry name" value="AraC_XylS_family_regulators"/>
</dbReference>
<dbReference type="SUPFAM" id="SSF46689">
    <property type="entry name" value="Homeodomain-like"/>
    <property type="match status" value="1"/>
</dbReference>
<evidence type="ECO:0000313" key="6">
    <source>
        <dbReference type="Proteomes" id="UP000655589"/>
    </source>
</evidence>
<comment type="caution">
    <text evidence="5">The sequence shown here is derived from an EMBL/GenBank/DDBJ whole genome shotgun (WGS) entry which is preliminary data.</text>
</comment>
<sequence>MFETRGPGVLGAGPTLGIVEPARAPFTLTRVPPVPELADLVDWHWVITWHLPPGATFTQGVVAHPVGQVVAERQGLLAYAMPAVSTDRRVLAGSDGVVGSKLRPGAYRALLGLGHPGERGAVGPFGGRAGDGTARAAIGRALAGDAVGAVAAVTPLLAAAAARTRTERSTAALATLREVFAAIADAVPGTTVATLAEGLGTTPRSLQRLFAQWVGVSPKWVLQRHRVHLAAELLGRDPGLDLAGLAAAVGYYDQAHFTGDFVRAVGTTPGEYARRCATALAGPGTVAAGPAPPA</sequence>